<name>A0A9D2T4H7_9FIRM</name>
<dbReference type="InterPro" id="IPR006938">
    <property type="entry name" value="DUF624"/>
</dbReference>
<gene>
    <name evidence="2" type="ORF">H9703_08715</name>
</gene>
<keyword evidence="1" id="KW-1133">Transmembrane helix</keyword>
<dbReference type="AlphaFoldDB" id="A0A9D2T4H7"/>
<dbReference type="EMBL" id="DWWN01000057">
    <property type="protein sequence ID" value="HJC46197.1"/>
    <property type="molecule type" value="Genomic_DNA"/>
</dbReference>
<feature type="transmembrane region" description="Helical" evidence="1">
    <location>
        <begin position="170"/>
        <end position="193"/>
    </location>
</feature>
<organism evidence="2 3">
    <name type="scientific">Candidatus Faecalibacterium faecigallinarum</name>
    <dbReference type="NCBI Taxonomy" id="2838577"/>
    <lineage>
        <taxon>Bacteria</taxon>
        <taxon>Bacillati</taxon>
        <taxon>Bacillota</taxon>
        <taxon>Clostridia</taxon>
        <taxon>Eubacteriales</taxon>
        <taxon>Oscillospiraceae</taxon>
        <taxon>Faecalibacterium</taxon>
    </lineage>
</organism>
<dbReference type="Pfam" id="PF04854">
    <property type="entry name" value="DUF624"/>
    <property type="match status" value="1"/>
</dbReference>
<keyword evidence="1" id="KW-0472">Membrane</keyword>
<sequence>MSSGIFNPQNRFWQIFDHLADLLILSLLWLLCSLPLVTAGAATAALYDAVARCVRGAEPLPWKRFWHTFRRELPCAAIVTVAWGALLGLLVWALELIWAAAAAGSAAAPLVLVFCLVLMVLPVGAACWMFPLLSRFTFRPVGLMMTALRLAVGCLPRTVALVLIALVSAALVWVLLFPVVILPGVAAWLFAVLMEPVFRRYQPEGTGPEEPEDEDA</sequence>
<accession>A0A9D2T4H7</accession>
<proteinExistence type="predicted"/>
<dbReference type="Proteomes" id="UP000823906">
    <property type="component" value="Unassembled WGS sequence"/>
</dbReference>
<evidence type="ECO:0000313" key="2">
    <source>
        <dbReference type="EMBL" id="HJC46197.1"/>
    </source>
</evidence>
<protein>
    <submittedName>
        <fullName evidence="2">DUF624 domain-containing protein</fullName>
    </submittedName>
</protein>
<keyword evidence="1" id="KW-0812">Transmembrane</keyword>
<feature type="transmembrane region" description="Helical" evidence="1">
    <location>
        <begin position="73"/>
        <end position="94"/>
    </location>
</feature>
<feature type="transmembrane region" description="Helical" evidence="1">
    <location>
        <begin position="22"/>
        <end position="47"/>
    </location>
</feature>
<reference evidence="2" key="1">
    <citation type="journal article" date="2021" name="PeerJ">
        <title>Extensive microbial diversity within the chicken gut microbiome revealed by metagenomics and culture.</title>
        <authorList>
            <person name="Gilroy R."/>
            <person name="Ravi A."/>
            <person name="Getino M."/>
            <person name="Pursley I."/>
            <person name="Horton D.L."/>
            <person name="Alikhan N.F."/>
            <person name="Baker D."/>
            <person name="Gharbi K."/>
            <person name="Hall N."/>
            <person name="Watson M."/>
            <person name="Adriaenssens E.M."/>
            <person name="Foster-Nyarko E."/>
            <person name="Jarju S."/>
            <person name="Secka A."/>
            <person name="Antonio M."/>
            <person name="Oren A."/>
            <person name="Chaudhuri R.R."/>
            <person name="La Ragione R."/>
            <person name="Hildebrand F."/>
            <person name="Pallen M.J."/>
        </authorList>
    </citation>
    <scope>NUCLEOTIDE SEQUENCE</scope>
    <source>
        <strain evidence="2">ChiSjej5B23-2810</strain>
    </source>
</reference>
<reference evidence="2" key="2">
    <citation type="submission" date="2021-04" db="EMBL/GenBank/DDBJ databases">
        <authorList>
            <person name="Gilroy R."/>
        </authorList>
    </citation>
    <scope>NUCLEOTIDE SEQUENCE</scope>
    <source>
        <strain evidence="2">ChiSjej5B23-2810</strain>
    </source>
</reference>
<evidence type="ECO:0000313" key="3">
    <source>
        <dbReference type="Proteomes" id="UP000823906"/>
    </source>
</evidence>
<feature type="transmembrane region" description="Helical" evidence="1">
    <location>
        <begin position="106"/>
        <end position="130"/>
    </location>
</feature>
<evidence type="ECO:0000256" key="1">
    <source>
        <dbReference type="SAM" id="Phobius"/>
    </source>
</evidence>
<comment type="caution">
    <text evidence="2">The sequence shown here is derived from an EMBL/GenBank/DDBJ whole genome shotgun (WGS) entry which is preliminary data.</text>
</comment>
<feature type="transmembrane region" description="Helical" evidence="1">
    <location>
        <begin position="142"/>
        <end position="164"/>
    </location>
</feature>